<dbReference type="FunFam" id="3.60.150.10:FF:000002">
    <property type="entry name" value="Chorismate synthase"/>
    <property type="match status" value="1"/>
</dbReference>
<evidence type="ECO:0000256" key="3">
    <source>
        <dbReference type="ARBA" id="ARBA00013036"/>
    </source>
</evidence>
<keyword evidence="6 11" id="KW-0288">FMN</keyword>
<evidence type="ECO:0000256" key="6">
    <source>
        <dbReference type="ARBA" id="ARBA00022643"/>
    </source>
</evidence>
<evidence type="ECO:0000313" key="14">
    <source>
        <dbReference type="Proteomes" id="UP000283095"/>
    </source>
</evidence>
<dbReference type="OrthoDB" id="9771806at2"/>
<dbReference type="UniPathway" id="UPA00053">
    <property type="reaction ID" value="UER00090"/>
</dbReference>
<gene>
    <name evidence="11 13" type="primary">aroC</name>
    <name evidence="13" type="ORF">BAOM_3528</name>
</gene>
<dbReference type="EC" id="4.2.3.5" evidence="3 11"/>
<dbReference type="SUPFAM" id="SSF103263">
    <property type="entry name" value="Chorismate synthase, AroC"/>
    <property type="match status" value="1"/>
</dbReference>
<dbReference type="InterPro" id="IPR000453">
    <property type="entry name" value="Chorismate_synth"/>
</dbReference>
<dbReference type="GO" id="GO:0009423">
    <property type="term" value="P:chorismate biosynthetic process"/>
    <property type="evidence" value="ECO:0007669"/>
    <property type="project" value="UniProtKB-UniRule"/>
</dbReference>
<dbReference type="PROSITE" id="PS00789">
    <property type="entry name" value="CHORISMATE_SYNTHASE_3"/>
    <property type="match status" value="1"/>
</dbReference>
<dbReference type="HAMAP" id="MF_00300">
    <property type="entry name" value="Chorismate_synth"/>
    <property type="match status" value="1"/>
</dbReference>
<dbReference type="GO" id="GO:0004107">
    <property type="term" value="F:chorismate synthase activity"/>
    <property type="evidence" value="ECO:0007669"/>
    <property type="project" value="UniProtKB-UniRule"/>
</dbReference>
<dbReference type="InterPro" id="IPR020541">
    <property type="entry name" value="Chorismate_synthase_CS"/>
</dbReference>
<dbReference type="GO" id="GO:0005829">
    <property type="term" value="C:cytosol"/>
    <property type="evidence" value="ECO:0007669"/>
    <property type="project" value="TreeGrafter"/>
</dbReference>
<dbReference type="Proteomes" id="UP000283095">
    <property type="component" value="Chromosome"/>
</dbReference>
<protein>
    <recommendedName>
        <fullName evidence="3 11">Chorismate synthase</fullName>
        <shortName evidence="11">CS</shortName>
        <ecNumber evidence="3 11">4.2.3.5</ecNumber>
    </recommendedName>
    <alternativeName>
        <fullName evidence="11">5-enolpyruvylshikimate-3-phosphate phospholyase</fullName>
    </alternativeName>
</protein>
<comment type="pathway">
    <text evidence="1 11 12">Metabolic intermediate biosynthesis; chorismate biosynthesis; chorismate from D-erythrose 4-phosphate and phosphoenolpyruvate: step 7/7.</text>
</comment>
<evidence type="ECO:0000256" key="7">
    <source>
        <dbReference type="ARBA" id="ARBA00022827"/>
    </source>
</evidence>
<feature type="binding site" evidence="11">
    <location>
        <position position="39"/>
    </location>
    <ligand>
        <name>NADP(+)</name>
        <dbReference type="ChEBI" id="CHEBI:58349"/>
    </ligand>
</feature>
<dbReference type="EMBL" id="CP026095">
    <property type="protein sequence ID" value="AZV44137.1"/>
    <property type="molecule type" value="Genomic_DNA"/>
</dbReference>
<feature type="binding site" evidence="11">
    <location>
        <begin position="313"/>
        <end position="317"/>
    </location>
    <ligand>
        <name>FMN</name>
        <dbReference type="ChEBI" id="CHEBI:58210"/>
    </ligand>
</feature>
<dbReference type="InterPro" id="IPR035904">
    <property type="entry name" value="Chorismate_synth_AroC_sf"/>
</dbReference>
<dbReference type="NCBIfam" id="TIGR00033">
    <property type="entry name" value="aroC"/>
    <property type="match status" value="1"/>
</dbReference>
<evidence type="ECO:0000256" key="12">
    <source>
        <dbReference type="RuleBase" id="RU000605"/>
    </source>
</evidence>
<reference evidence="13 14" key="1">
    <citation type="submission" date="2018-01" db="EMBL/GenBank/DDBJ databases">
        <title>Bacillus asahii Genome sequencing and assembly.</title>
        <authorList>
            <person name="Jiang H."/>
            <person name="Feng Y."/>
            <person name="Zhao F."/>
            <person name="Lin X."/>
        </authorList>
    </citation>
    <scope>NUCLEOTIDE SEQUENCE [LARGE SCALE GENOMIC DNA]</scope>
    <source>
        <strain evidence="13 14">OM18</strain>
    </source>
</reference>
<evidence type="ECO:0000313" key="13">
    <source>
        <dbReference type="EMBL" id="AZV44137.1"/>
    </source>
</evidence>
<dbReference type="NCBIfam" id="NF003793">
    <property type="entry name" value="PRK05382.1"/>
    <property type="match status" value="1"/>
</dbReference>
<feature type="binding site" evidence="11">
    <location>
        <begin position="132"/>
        <end position="134"/>
    </location>
    <ligand>
        <name>FMN</name>
        <dbReference type="ChEBI" id="CHEBI:58210"/>
    </ligand>
</feature>
<comment type="similarity">
    <text evidence="2 11 12">Belongs to the chorismate synthase family.</text>
</comment>
<evidence type="ECO:0000256" key="2">
    <source>
        <dbReference type="ARBA" id="ARBA00008014"/>
    </source>
</evidence>
<accession>A0A3Q9RQR0</accession>
<evidence type="ECO:0000256" key="11">
    <source>
        <dbReference type="HAMAP-Rule" id="MF_00300"/>
    </source>
</evidence>
<organism evidence="13 14">
    <name type="scientific">Peribacillus asahii</name>
    <dbReference type="NCBI Taxonomy" id="228899"/>
    <lineage>
        <taxon>Bacteria</taxon>
        <taxon>Bacillati</taxon>
        <taxon>Bacillota</taxon>
        <taxon>Bacilli</taxon>
        <taxon>Bacillales</taxon>
        <taxon>Bacillaceae</taxon>
        <taxon>Peribacillus</taxon>
    </lineage>
</organism>
<proteinExistence type="inferred from homology"/>
<dbReference type="CDD" id="cd07304">
    <property type="entry name" value="Chorismate_synthase"/>
    <property type="match status" value="1"/>
</dbReference>
<dbReference type="GO" id="GO:0008652">
    <property type="term" value="P:amino acid biosynthetic process"/>
    <property type="evidence" value="ECO:0007669"/>
    <property type="project" value="UniProtKB-KW"/>
</dbReference>
<keyword evidence="8 11" id="KW-0521">NADP</keyword>
<feature type="binding site" evidence="11">
    <location>
        <position position="298"/>
    </location>
    <ligand>
        <name>FMN</name>
        <dbReference type="ChEBI" id="CHEBI:58210"/>
    </ligand>
</feature>
<dbReference type="Pfam" id="PF01264">
    <property type="entry name" value="Chorismate_synt"/>
    <property type="match status" value="1"/>
</dbReference>
<name>A0A3Q9RQR0_9BACI</name>
<evidence type="ECO:0000256" key="5">
    <source>
        <dbReference type="ARBA" id="ARBA00022630"/>
    </source>
</evidence>
<keyword evidence="4 11" id="KW-0028">Amino-acid biosynthesis</keyword>
<evidence type="ECO:0000256" key="9">
    <source>
        <dbReference type="ARBA" id="ARBA00023141"/>
    </source>
</evidence>
<evidence type="ECO:0000256" key="4">
    <source>
        <dbReference type="ARBA" id="ARBA00022605"/>
    </source>
</evidence>
<dbReference type="Gene3D" id="3.60.150.10">
    <property type="entry name" value="Chorismate synthase AroC"/>
    <property type="match status" value="1"/>
</dbReference>
<sequence length="390" mass="42708">MRYLTAGESHGPQLTTIIEGLPAGMPIENVDINEQLARRQKGHGRGRRMQIEKDTAFISSGVRHGYTLGSPIALVVENDDWKHWTKIMGSEGLTEEAAEEIKRKITRPRPGHADLNGGIKYGHRDLRNVLERSSARETTVRVAAGAVAKKLLSLLGIEVASHVVEIGGIKANPAPYESIQQLQEVTEASPVRCFDKEVEQQMMDAIDDAKKKGDSIGGIVEVIVEGMPVGVGSYVHYDRKLDAKLAAAIVGINAFKGVEIGLGFEAAHRFGSEVHDEIAWDKEKGYYRKTNRLGGFEGGMTTGMPIVVRGVMKPIPTLYKPLKSVDIDTKEVFEASVERSDSCAVPAAAVVAEAVVAWELAVAIVDQFPSDRFDQLADYLKAYREEVKEF</sequence>
<comment type="cofactor">
    <cofactor evidence="11 12">
        <name>FMNH2</name>
        <dbReference type="ChEBI" id="CHEBI:57618"/>
    </cofactor>
    <text evidence="11 12">Reduced FMN (FMNH(2)).</text>
</comment>
<dbReference type="AlphaFoldDB" id="A0A3Q9RQR0"/>
<feature type="binding site" evidence="11">
    <location>
        <position position="339"/>
    </location>
    <ligand>
        <name>FMN</name>
        <dbReference type="ChEBI" id="CHEBI:58210"/>
    </ligand>
</feature>
<dbReference type="PIRSF" id="PIRSF001456">
    <property type="entry name" value="Chorismate_synth"/>
    <property type="match status" value="1"/>
</dbReference>
<feature type="binding site" evidence="11">
    <location>
        <position position="45"/>
    </location>
    <ligand>
        <name>NADP(+)</name>
        <dbReference type="ChEBI" id="CHEBI:58349"/>
    </ligand>
</feature>
<dbReference type="KEGG" id="pasa:BAOM_3528"/>
<feature type="binding site" evidence="11">
    <location>
        <begin position="253"/>
        <end position="254"/>
    </location>
    <ligand>
        <name>FMN</name>
        <dbReference type="ChEBI" id="CHEBI:58210"/>
    </ligand>
</feature>
<evidence type="ECO:0000256" key="8">
    <source>
        <dbReference type="ARBA" id="ARBA00022857"/>
    </source>
</evidence>
<keyword evidence="7 11" id="KW-0274">FAD</keyword>
<comment type="catalytic activity">
    <reaction evidence="11 12">
        <text>5-O-(1-carboxyvinyl)-3-phosphoshikimate = chorismate + phosphate</text>
        <dbReference type="Rhea" id="RHEA:21020"/>
        <dbReference type="ChEBI" id="CHEBI:29748"/>
        <dbReference type="ChEBI" id="CHEBI:43474"/>
        <dbReference type="ChEBI" id="CHEBI:57701"/>
        <dbReference type="EC" id="4.2.3.5"/>
    </reaction>
</comment>
<comment type="function">
    <text evidence="11">Catalyzes the anti-1,4-elimination of the C-3 phosphate and the C-6 proR hydrogen from 5-enolpyruvylshikimate-3-phosphate (EPSP) to yield chorismate, which is the branch point compound that serves as the starting substrate for the three terminal pathways of aromatic amino acid biosynthesis. This reaction introduces a second double bond into the aromatic ring system.</text>
</comment>
<evidence type="ECO:0000256" key="10">
    <source>
        <dbReference type="ARBA" id="ARBA00023239"/>
    </source>
</evidence>
<dbReference type="PANTHER" id="PTHR21085">
    <property type="entry name" value="CHORISMATE SYNTHASE"/>
    <property type="match status" value="1"/>
</dbReference>
<dbReference type="PANTHER" id="PTHR21085:SF0">
    <property type="entry name" value="CHORISMATE SYNTHASE"/>
    <property type="match status" value="1"/>
</dbReference>
<keyword evidence="10 11" id="KW-0456">Lyase</keyword>
<evidence type="ECO:0000256" key="1">
    <source>
        <dbReference type="ARBA" id="ARBA00005044"/>
    </source>
</evidence>
<dbReference type="PROSITE" id="PS00787">
    <property type="entry name" value="CHORISMATE_SYNTHASE_1"/>
    <property type="match status" value="1"/>
</dbReference>
<keyword evidence="9 11" id="KW-0057">Aromatic amino acid biosynthesis</keyword>
<comment type="subunit">
    <text evidence="11">Homotetramer.</text>
</comment>
<keyword evidence="5 11" id="KW-0285">Flavoprotein</keyword>
<dbReference type="GO" id="GO:0010181">
    <property type="term" value="F:FMN binding"/>
    <property type="evidence" value="ECO:0007669"/>
    <property type="project" value="TreeGrafter"/>
</dbReference>
<dbReference type="RefSeq" id="WP_127761175.1">
    <property type="nucleotide sequence ID" value="NZ_CP026095.1"/>
</dbReference>
<dbReference type="PROSITE" id="PS00788">
    <property type="entry name" value="CHORISMATE_SYNTHASE_2"/>
    <property type="match status" value="1"/>
</dbReference>
<dbReference type="GO" id="GO:0009073">
    <property type="term" value="P:aromatic amino acid family biosynthetic process"/>
    <property type="evidence" value="ECO:0007669"/>
    <property type="project" value="UniProtKB-KW"/>
</dbReference>